<organism evidence="12 13">
    <name type="scientific">[Candida] arabinofermentans NRRL YB-2248</name>
    <dbReference type="NCBI Taxonomy" id="983967"/>
    <lineage>
        <taxon>Eukaryota</taxon>
        <taxon>Fungi</taxon>
        <taxon>Dikarya</taxon>
        <taxon>Ascomycota</taxon>
        <taxon>Saccharomycotina</taxon>
        <taxon>Pichiomycetes</taxon>
        <taxon>Pichiales</taxon>
        <taxon>Pichiaceae</taxon>
        <taxon>Ogataea</taxon>
        <taxon>Ogataea/Candida clade</taxon>
    </lineage>
</organism>
<feature type="transmembrane region" description="Helical" evidence="10">
    <location>
        <begin position="1171"/>
        <end position="1192"/>
    </location>
</feature>
<dbReference type="FunFam" id="3.40.50.300:FF:000054">
    <property type="entry name" value="ABC multidrug transporter atrF"/>
    <property type="match status" value="1"/>
</dbReference>
<dbReference type="PROSITE" id="PS50893">
    <property type="entry name" value="ABC_TRANSPORTER_2"/>
    <property type="match status" value="2"/>
</dbReference>
<evidence type="ECO:0000259" key="11">
    <source>
        <dbReference type="PROSITE" id="PS50893"/>
    </source>
</evidence>
<keyword evidence="5" id="KW-0677">Repeat</keyword>
<feature type="transmembrane region" description="Helical" evidence="10">
    <location>
        <begin position="581"/>
        <end position="605"/>
    </location>
</feature>
<dbReference type="InterPro" id="IPR034003">
    <property type="entry name" value="ABCG_PDR_2"/>
</dbReference>
<evidence type="ECO:0000256" key="2">
    <source>
        <dbReference type="ARBA" id="ARBA00006012"/>
    </source>
</evidence>
<dbReference type="InterPro" id="IPR043926">
    <property type="entry name" value="ABCG_dom"/>
</dbReference>
<evidence type="ECO:0000256" key="8">
    <source>
        <dbReference type="ARBA" id="ARBA00022989"/>
    </source>
</evidence>
<reference evidence="13" key="1">
    <citation type="submission" date="2016-04" db="EMBL/GenBank/DDBJ databases">
        <title>Comparative genomics of biotechnologically important yeasts.</title>
        <authorList>
            <consortium name="DOE Joint Genome Institute"/>
            <person name="Riley R."/>
            <person name="Haridas S."/>
            <person name="Wolfe K.H."/>
            <person name="Lopes M.R."/>
            <person name="Hittinger C.T."/>
            <person name="Goker M."/>
            <person name="Salamov A."/>
            <person name="Wisecaver J."/>
            <person name="Long T.M."/>
            <person name="Aerts A.L."/>
            <person name="Barry K."/>
            <person name="Choi C."/>
            <person name="Clum A."/>
            <person name="Coughlan A.Y."/>
            <person name="Deshpande S."/>
            <person name="Douglass A.P."/>
            <person name="Hanson S.J."/>
            <person name="Klenk H.-P."/>
            <person name="Labutti K."/>
            <person name="Lapidus A."/>
            <person name="Lindquist E."/>
            <person name="Lipzen A."/>
            <person name="Meier-Kolthoff J.P."/>
            <person name="Ohm R.A."/>
            <person name="Otillar R.P."/>
            <person name="Pangilinan J."/>
            <person name="Peng Y."/>
            <person name="Rokas A."/>
            <person name="Rosa C.A."/>
            <person name="Scheuner C."/>
            <person name="Sibirny A.A."/>
            <person name="Slot J.C."/>
            <person name="Stielow J.B."/>
            <person name="Sun H."/>
            <person name="Kurtzman C.P."/>
            <person name="Blackwell M."/>
            <person name="Grigoriev I.V."/>
            <person name="Jeffries T.W."/>
        </authorList>
    </citation>
    <scope>NUCLEOTIDE SEQUENCE [LARGE SCALE GENOMIC DNA]</scope>
    <source>
        <strain evidence="13">NRRL YB-2248</strain>
    </source>
</reference>
<keyword evidence="7" id="KW-0067">ATP-binding</keyword>
<dbReference type="Pfam" id="PF06422">
    <property type="entry name" value="PDR_CDR"/>
    <property type="match status" value="1"/>
</dbReference>
<evidence type="ECO:0000256" key="1">
    <source>
        <dbReference type="ARBA" id="ARBA00004141"/>
    </source>
</evidence>
<dbReference type="SMART" id="SM00382">
    <property type="entry name" value="AAA"/>
    <property type="match status" value="2"/>
</dbReference>
<feature type="transmembrane region" description="Helical" evidence="10">
    <location>
        <begin position="1321"/>
        <end position="1339"/>
    </location>
</feature>
<keyword evidence="13" id="KW-1185">Reference proteome</keyword>
<dbReference type="GO" id="GO:1990961">
    <property type="term" value="P:xenobiotic detoxification by transmembrane export across the plasma membrane"/>
    <property type="evidence" value="ECO:0007669"/>
    <property type="project" value="InterPro"/>
</dbReference>
<dbReference type="InterPro" id="IPR027417">
    <property type="entry name" value="P-loop_NTPase"/>
</dbReference>
<proteinExistence type="inferred from homology"/>
<dbReference type="Pfam" id="PF14510">
    <property type="entry name" value="ABC_trans_N"/>
    <property type="match status" value="1"/>
</dbReference>
<dbReference type="Proteomes" id="UP000094801">
    <property type="component" value="Unassembled WGS sequence"/>
</dbReference>
<evidence type="ECO:0000313" key="12">
    <source>
        <dbReference type="EMBL" id="ODV85643.1"/>
    </source>
</evidence>
<feature type="transmembrane region" description="Helical" evidence="10">
    <location>
        <begin position="1204"/>
        <end position="1224"/>
    </location>
</feature>
<dbReference type="InterPro" id="IPR017871">
    <property type="entry name" value="ABC_transporter-like_CS"/>
</dbReference>
<dbReference type="CDD" id="cd03233">
    <property type="entry name" value="ABCG_PDR_domain1"/>
    <property type="match status" value="1"/>
</dbReference>
<protein>
    <recommendedName>
        <fullName evidence="11">ABC transporter domain-containing protein</fullName>
    </recommendedName>
</protein>
<dbReference type="PROSITE" id="PS00211">
    <property type="entry name" value="ABC_TRANSPORTER_1"/>
    <property type="match status" value="1"/>
</dbReference>
<keyword evidence="3" id="KW-0813">Transport</keyword>
<dbReference type="InterPro" id="IPR005285">
    <property type="entry name" value="Drug-R_PDR/CDR"/>
</dbReference>
<feature type="transmembrane region" description="Helical" evidence="10">
    <location>
        <begin position="1292"/>
        <end position="1314"/>
    </location>
</feature>
<sequence length="1530" mass="173442">MSIRVEPDEEPIEEDFSALNEDEIQQLARHLTHNSSIAGSVAEDPNALQLFNTRLSRESTNVSKISADGISPFDNFDPKLDPDNQAFSAKYWVKNLRAIQDNDLEYYKPSKIGVAYRNLRCYGAAVDADFQPDFVNIGEKIIRKCYRTIIPSKNTFDILKPMDALIIAGSLTVVLGRPGAGCSSLLKTISSQTYGFKVDKKAEITYNGLTPKEISRNYRGDVIYNAESEIHFPHLTVGQTLNFVSLMKVPENRLPGVARTDYAEHFTKVYMSMFGLSHTFDTKVGNEFVRGVSGGERKRVSIAEASLCGAKLQCWDNSTRGLDSASAENFVKCLKLSCDVLETTSIVSIYQCSQKTYDLFDNVLLLYEGRQIFFGDTQRAKSFFERMGFECPARQSTADFLTSITSPSERTPKKGWENKVPKSAEEFEVYWKASAEYQTLLTDINDYMNEIAVNKEKLIAKILESKKAKQSAHLPPSEPYTVSYNMQVKYLTMRATQRIRNNFSLPAFTIFSNFAMALINGSVFYNLSNTTGELYYRCSCIFFACLFNSFMSLLEIFALYESRPIVEKHKQYGMYHPSAEAFASIVSEIPTKLVTSIAFNLTLYFMVNLRREPGPFFFYYLVATTATFIMSHLFRTIGSCTKSLSQAMTPSSLLLLAMSVYVGFVVPTDYILGWSRWINYIDPIAYVFEAMMINEFHGRVIDCTTIVPSGGDYDLVAPKNRICSAVGSVAGLDYLEGERYLNIAYSYYHSHKWRNWGIAVGFMFFFLFTYVMAVEFNPSARQTGEKILYLKGDLTKIVKKVGKTPETDDIESQLAHEKPTSLSEIKNGNVGLDNSTDIFHWKNVCYDIPYKSDTRRLLNTVDGWVKPGTLTALMGASGAGKTTLLDVLADRVTMGVVSGDMLVNGRIRDRSFQRSTGYAQQQDLHLATSTVREALRFSAYLRQPSDVSRKEKEDYVETILNILEMEAYADAVVGVPGEGLNVEQRKRLTIGVELAAKPRLLLFLDEPTSGLDSQTAWSILCLIKKLSAQGQAIMCTIHQPSAMLFSQFDNLLLLQRGGETVYFGPIGENSQTLISYFERNGSIPCPPEANPAEWMLEAIGKEGQDFYKIWLSSPEYQAVQTELQSMATELLAKPPLQIENDSSSYASSIWVQYKEVTKRVLQQYWRSPSYLWFKFILVITTTLFNGFTFFQADNTIQGLQNQMFSLFMFTACFGSLVEQMLPYFVSQRDLYEARERPSKTFSWFVFITAQITAEIPWMILCATCAFFCFYYPVGLEHNADLTNNVKERGVLVWLFFVEFFLFTFSLGQACIAGIENDQNAANLATFLYSLSLVFCGVLISREKLPGFWVFMNRVSPFNYWIAGVLTVGLGGTTVTCADNEILEFEPLANSTCLEYMKPYMEANGGYLVDPSSTTTCGYCKIAKTDVYLQSMDALDFTMWQNFGIFWVYVVFNVAFTIFAYWLMRVPKKTDLFKKLNGRIAPILAFLKTSRKDRHEKFIGTLHRTTSHFHDSGFLVSWREHRRKHKDFYKA</sequence>
<dbReference type="Pfam" id="PF01061">
    <property type="entry name" value="ABC2_membrane"/>
    <property type="match status" value="2"/>
</dbReference>
<dbReference type="PANTHER" id="PTHR19241">
    <property type="entry name" value="ATP-BINDING CASSETTE TRANSPORTER"/>
    <property type="match status" value="1"/>
</dbReference>
<keyword evidence="4 10" id="KW-0812">Transmembrane</keyword>
<dbReference type="Gene3D" id="3.40.50.300">
    <property type="entry name" value="P-loop containing nucleotide triphosphate hydrolases"/>
    <property type="match status" value="2"/>
</dbReference>
<dbReference type="InterPro" id="IPR003439">
    <property type="entry name" value="ABC_transporter-like_ATP-bd"/>
</dbReference>
<evidence type="ECO:0000256" key="4">
    <source>
        <dbReference type="ARBA" id="ARBA00022692"/>
    </source>
</evidence>
<dbReference type="GO" id="GO:0016887">
    <property type="term" value="F:ATP hydrolysis activity"/>
    <property type="evidence" value="ECO:0007669"/>
    <property type="project" value="InterPro"/>
</dbReference>
<dbReference type="SUPFAM" id="SSF52540">
    <property type="entry name" value="P-loop containing nucleoside triphosphate hydrolases"/>
    <property type="match status" value="2"/>
</dbReference>
<dbReference type="GO" id="GO:0140359">
    <property type="term" value="F:ABC-type transporter activity"/>
    <property type="evidence" value="ECO:0007669"/>
    <property type="project" value="InterPro"/>
</dbReference>
<dbReference type="EMBL" id="KV453852">
    <property type="protein sequence ID" value="ODV85643.1"/>
    <property type="molecule type" value="Genomic_DNA"/>
</dbReference>
<feature type="domain" description="ABC transporter" evidence="11">
    <location>
        <begin position="137"/>
        <end position="393"/>
    </location>
</feature>
<gene>
    <name evidence="12" type="ORF">CANARDRAFT_198543</name>
</gene>
<evidence type="ECO:0000256" key="7">
    <source>
        <dbReference type="ARBA" id="ARBA00022840"/>
    </source>
</evidence>
<dbReference type="InterPro" id="IPR034001">
    <property type="entry name" value="ABCG_PDR_1"/>
</dbReference>
<feature type="transmembrane region" description="Helical" evidence="10">
    <location>
        <begin position="1244"/>
        <end position="1272"/>
    </location>
</feature>
<dbReference type="CDD" id="cd03232">
    <property type="entry name" value="ABCG_PDR_domain2"/>
    <property type="match status" value="1"/>
</dbReference>
<dbReference type="InterPro" id="IPR013525">
    <property type="entry name" value="ABC2_TM"/>
</dbReference>
<evidence type="ECO:0000256" key="10">
    <source>
        <dbReference type="SAM" id="Phobius"/>
    </source>
</evidence>
<feature type="transmembrane region" description="Helical" evidence="10">
    <location>
        <begin position="617"/>
        <end position="635"/>
    </location>
</feature>
<dbReference type="Pfam" id="PF19055">
    <property type="entry name" value="ABC2_membrane_7"/>
    <property type="match status" value="1"/>
</dbReference>
<dbReference type="GO" id="GO:0005524">
    <property type="term" value="F:ATP binding"/>
    <property type="evidence" value="ECO:0007669"/>
    <property type="project" value="UniProtKB-KW"/>
</dbReference>
<feature type="transmembrane region" description="Helical" evidence="10">
    <location>
        <begin position="534"/>
        <end position="560"/>
    </location>
</feature>
<evidence type="ECO:0000256" key="3">
    <source>
        <dbReference type="ARBA" id="ARBA00022448"/>
    </source>
</evidence>
<dbReference type="InterPro" id="IPR010929">
    <property type="entry name" value="PDR_CDR_ABC"/>
</dbReference>
<dbReference type="NCBIfam" id="TIGR00956">
    <property type="entry name" value="3a01205"/>
    <property type="match status" value="1"/>
</dbReference>
<feature type="transmembrane region" description="Helical" evidence="10">
    <location>
        <begin position="503"/>
        <end position="528"/>
    </location>
</feature>
<feature type="transmembrane region" description="Helical" evidence="10">
    <location>
        <begin position="1444"/>
        <end position="1463"/>
    </location>
</feature>
<dbReference type="InterPro" id="IPR029481">
    <property type="entry name" value="ABC_trans_N"/>
</dbReference>
<name>A0A1E4T1L0_9ASCO</name>
<feature type="transmembrane region" description="Helical" evidence="10">
    <location>
        <begin position="647"/>
        <end position="666"/>
    </location>
</feature>
<dbReference type="OrthoDB" id="245989at2759"/>
<keyword evidence="8 10" id="KW-1133">Transmembrane helix</keyword>
<dbReference type="Pfam" id="PF00005">
    <property type="entry name" value="ABC_tran"/>
    <property type="match status" value="2"/>
</dbReference>
<dbReference type="GO" id="GO:0016020">
    <property type="term" value="C:membrane"/>
    <property type="evidence" value="ECO:0007669"/>
    <property type="project" value="UniProtKB-SubCell"/>
</dbReference>
<accession>A0A1E4T1L0</accession>
<evidence type="ECO:0000256" key="9">
    <source>
        <dbReference type="ARBA" id="ARBA00023136"/>
    </source>
</evidence>
<keyword evidence="9 10" id="KW-0472">Membrane</keyword>
<dbReference type="InterPro" id="IPR003593">
    <property type="entry name" value="AAA+_ATPase"/>
</dbReference>
<feature type="domain" description="ABC transporter" evidence="11">
    <location>
        <begin position="839"/>
        <end position="1082"/>
    </location>
</feature>
<feature type="transmembrane region" description="Helical" evidence="10">
    <location>
        <begin position="756"/>
        <end position="776"/>
    </location>
</feature>
<comment type="subcellular location">
    <subcellularLocation>
        <location evidence="1">Membrane</location>
        <topology evidence="1">Multi-pass membrane protein</topology>
    </subcellularLocation>
</comment>
<evidence type="ECO:0000256" key="6">
    <source>
        <dbReference type="ARBA" id="ARBA00022741"/>
    </source>
</evidence>
<dbReference type="STRING" id="983967.A0A1E4T1L0"/>
<evidence type="ECO:0000256" key="5">
    <source>
        <dbReference type="ARBA" id="ARBA00022737"/>
    </source>
</evidence>
<evidence type="ECO:0000313" key="13">
    <source>
        <dbReference type="Proteomes" id="UP000094801"/>
    </source>
</evidence>
<comment type="similarity">
    <text evidence="2">Belongs to the ABC transporter superfamily. ABCG family. PDR (TC 3.A.1.205) subfamily.</text>
</comment>
<keyword evidence="6" id="KW-0547">Nucleotide-binding</keyword>